<organism evidence="2 3">
    <name type="scientific">Helianthus annuus</name>
    <name type="common">Common sunflower</name>
    <dbReference type="NCBI Taxonomy" id="4232"/>
    <lineage>
        <taxon>Eukaryota</taxon>
        <taxon>Viridiplantae</taxon>
        <taxon>Streptophyta</taxon>
        <taxon>Embryophyta</taxon>
        <taxon>Tracheophyta</taxon>
        <taxon>Spermatophyta</taxon>
        <taxon>Magnoliopsida</taxon>
        <taxon>eudicotyledons</taxon>
        <taxon>Gunneridae</taxon>
        <taxon>Pentapetalae</taxon>
        <taxon>asterids</taxon>
        <taxon>campanulids</taxon>
        <taxon>Asterales</taxon>
        <taxon>Asteraceae</taxon>
        <taxon>Asteroideae</taxon>
        <taxon>Heliantheae alliance</taxon>
        <taxon>Heliantheae</taxon>
        <taxon>Helianthus</taxon>
    </lineage>
</organism>
<protein>
    <recommendedName>
        <fullName evidence="1">Retrovirus-related Pol polyprotein from transposon TNT 1-94-like beta-barrel domain-containing protein</fullName>
    </recommendedName>
</protein>
<keyword evidence="3" id="KW-1185">Reference proteome</keyword>
<dbReference type="EMBL" id="MNCJ02000332">
    <property type="protein sequence ID" value="KAF5755925.1"/>
    <property type="molecule type" value="Genomic_DNA"/>
</dbReference>
<dbReference type="Proteomes" id="UP000215914">
    <property type="component" value="Unassembled WGS sequence"/>
</dbReference>
<reference evidence="2" key="2">
    <citation type="submission" date="2020-06" db="EMBL/GenBank/DDBJ databases">
        <title>Helianthus annuus Genome sequencing and assembly Release 2.</title>
        <authorList>
            <person name="Gouzy J."/>
            <person name="Langlade N."/>
            <person name="Munos S."/>
        </authorList>
    </citation>
    <scope>NUCLEOTIDE SEQUENCE</scope>
    <source>
        <tissue evidence="2">Leaves</tissue>
    </source>
</reference>
<proteinExistence type="predicted"/>
<feature type="domain" description="Retrovirus-related Pol polyprotein from transposon TNT 1-94-like beta-barrel" evidence="1">
    <location>
        <begin position="107"/>
        <end position="186"/>
    </location>
</feature>
<comment type="caution">
    <text evidence="2">The sequence shown here is derived from an EMBL/GenBank/DDBJ whole genome shotgun (WGS) entry which is preliminary data.</text>
</comment>
<dbReference type="PANTHER" id="PTHR46410:SF26">
    <property type="entry name" value="BULB-TYPE LECTIN DOMAIN-CONTAINING PROTEIN-RELATED"/>
    <property type="match status" value="1"/>
</dbReference>
<dbReference type="InterPro" id="IPR054722">
    <property type="entry name" value="PolX-like_BBD"/>
</dbReference>
<dbReference type="AlphaFoldDB" id="A0A9K3DIA5"/>
<gene>
    <name evidence="2" type="ORF">HanXRQr2_Chr17g0808511</name>
</gene>
<accession>A0A9K3DIA5</accession>
<sequence length="187" mass="21741">MQESGIRASYSINDNLRPTSSMMPCAHCSEERRERRRMERRCYYSNMSGHQISSCQEKEKDEENQLLRQAVDAGTQKNAEEENNHQIEGQLEFIVEGTEGGYWSDIWYVSKSLNHHFSSNIDMFKRIKNMSHVETVTGENHFFFIRGIGLVDVVSGSENIRIHSVFYTTDIDRNVLSFDQLITQGYK</sequence>
<dbReference type="Pfam" id="PF22936">
    <property type="entry name" value="Pol_BBD"/>
    <property type="match status" value="1"/>
</dbReference>
<reference evidence="2" key="1">
    <citation type="journal article" date="2017" name="Nature">
        <title>The sunflower genome provides insights into oil metabolism, flowering and Asterid evolution.</title>
        <authorList>
            <person name="Badouin H."/>
            <person name="Gouzy J."/>
            <person name="Grassa C.J."/>
            <person name="Murat F."/>
            <person name="Staton S.E."/>
            <person name="Cottret L."/>
            <person name="Lelandais-Briere C."/>
            <person name="Owens G.L."/>
            <person name="Carrere S."/>
            <person name="Mayjonade B."/>
            <person name="Legrand L."/>
            <person name="Gill N."/>
            <person name="Kane N.C."/>
            <person name="Bowers J.E."/>
            <person name="Hubner S."/>
            <person name="Bellec A."/>
            <person name="Berard A."/>
            <person name="Berges H."/>
            <person name="Blanchet N."/>
            <person name="Boniface M.C."/>
            <person name="Brunel D."/>
            <person name="Catrice O."/>
            <person name="Chaidir N."/>
            <person name="Claudel C."/>
            <person name="Donnadieu C."/>
            <person name="Faraut T."/>
            <person name="Fievet G."/>
            <person name="Helmstetter N."/>
            <person name="King M."/>
            <person name="Knapp S.J."/>
            <person name="Lai Z."/>
            <person name="Le Paslier M.C."/>
            <person name="Lippi Y."/>
            <person name="Lorenzon L."/>
            <person name="Mandel J.R."/>
            <person name="Marage G."/>
            <person name="Marchand G."/>
            <person name="Marquand E."/>
            <person name="Bret-Mestries E."/>
            <person name="Morien E."/>
            <person name="Nambeesan S."/>
            <person name="Nguyen T."/>
            <person name="Pegot-Espagnet P."/>
            <person name="Pouilly N."/>
            <person name="Raftis F."/>
            <person name="Sallet E."/>
            <person name="Schiex T."/>
            <person name="Thomas J."/>
            <person name="Vandecasteele C."/>
            <person name="Vares D."/>
            <person name="Vear F."/>
            <person name="Vautrin S."/>
            <person name="Crespi M."/>
            <person name="Mangin B."/>
            <person name="Burke J.M."/>
            <person name="Salse J."/>
            <person name="Munos S."/>
            <person name="Vincourt P."/>
            <person name="Rieseberg L.H."/>
            <person name="Langlade N.B."/>
        </authorList>
    </citation>
    <scope>NUCLEOTIDE SEQUENCE</scope>
    <source>
        <tissue evidence="2">Leaves</tissue>
    </source>
</reference>
<evidence type="ECO:0000313" key="3">
    <source>
        <dbReference type="Proteomes" id="UP000215914"/>
    </source>
</evidence>
<dbReference type="Gramene" id="mRNA:HanXRQr2_Chr17g0808511">
    <property type="protein sequence ID" value="CDS:HanXRQr2_Chr17g0808511.1"/>
    <property type="gene ID" value="HanXRQr2_Chr17g0808511"/>
</dbReference>
<dbReference type="PANTHER" id="PTHR46410">
    <property type="entry name" value="AT-RICH INTERACTIVE DOMAIN-CONTAINING PROTEIN 2"/>
    <property type="match status" value="1"/>
</dbReference>
<name>A0A9K3DIA5_HELAN</name>
<evidence type="ECO:0000259" key="1">
    <source>
        <dbReference type="Pfam" id="PF22936"/>
    </source>
</evidence>
<evidence type="ECO:0000313" key="2">
    <source>
        <dbReference type="EMBL" id="KAF5755925.1"/>
    </source>
</evidence>